<sequence length="154" mass="15775">MSALKATLIAPFTALLAGLLFGVGLMVSGMANPAKVLGFLDLAGQWDPSLAFVMVGAVAVGSLAFFVARRRDRSFLELPMQLPIGTAITPRLVLGSAAFGIGWGLAGFCPGPALVALGAGYPKAVGFVAAMVAGMAVFRLDERKQATAREVPGP</sequence>
<dbReference type="RefSeq" id="WP_042306051.1">
    <property type="nucleotide sequence ID" value="NZ_CP026113.1"/>
</dbReference>
<organism evidence="2 3">
    <name type="scientific">Paraburkholderia terrae</name>
    <dbReference type="NCBI Taxonomy" id="311230"/>
    <lineage>
        <taxon>Bacteria</taxon>
        <taxon>Pseudomonadati</taxon>
        <taxon>Pseudomonadota</taxon>
        <taxon>Betaproteobacteria</taxon>
        <taxon>Burkholderiales</taxon>
        <taxon>Burkholderiaceae</taxon>
        <taxon>Paraburkholderia</taxon>
    </lineage>
</organism>
<evidence type="ECO:0008006" key="4">
    <source>
        <dbReference type="Google" id="ProtNLM"/>
    </source>
</evidence>
<dbReference type="OrthoDB" id="9790409at2"/>
<evidence type="ECO:0000313" key="3">
    <source>
        <dbReference type="Proteomes" id="UP000243502"/>
    </source>
</evidence>
<name>A0A2I8F083_9BURK</name>
<feature type="transmembrane region" description="Helical" evidence="1">
    <location>
        <begin position="88"/>
        <end position="108"/>
    </location>
</feature>
<dbReference type="AlphaFoldDB" id="A0A2I8F083"/>
<dbReference type="EMBL" id="CP026113">
    <property type="protein sequence ID" value="AUT64424.1"/>
    <property type="molecule type" value="Genomic_DNA"/>
</dbReference>
<keyword evidence="1" id="KW-0472">Membrane</keyword>
<evidence type="ECO:0000256" key="1">
    <source>
        <dbReference type="SAM" id="Phobius"/>
    </source>
</evidence>
<keyword evidence="1" id="KW-0812">Transmembrane</keyword>
<dbReference type="KEGG" id="pter:C2L65_32585"/>
<protein>
    <recommendedName>
        <fullName evidence="4">YeeE/YedE family protein</fullName>
    </recommendedName>
</protein>
<proteinExistence type="predicted"/>
<dbReference type="InterPro" id="IPR046513">
    <property type="entry name" value="DUF6691"/>
</dbReference>
<keyword evidence="1" id="KW-1133">Transmembrane helix</keyword>
<feature type="transmembrane region" description="Helical" evidence="1">
    <location>
        <begin position="120"/>
        <end position="140"/>
    </location>
</feature>
<dbReference type="Proteomes" id="UP000243502">
    <property type="component" value="Chromosome 3"/>
</dbReference>
<reference evidence="2 3" key="1">
    <citation type="submission" date="2018-01" db="EMBL/GenBank/DDBJ databases">
        <title>Species boundaries and ecological features among Paraburkholderia terrae DSMZ17804T, P. hospita DSMZ17164T and P. caribensis DSMZ13236T.</title>
        <authorList>
            <person name="Pratama A.A."/>
        </authorList>
    </citation>
    <scope>NUCLEOTIDE SEQUENCE [LARGE SCALE GENOMIC DNA]</scope>
    <source>
        <strain evidence="2 3">DSM 17804</strain>
    </source>
</reference>
<gene>
    <name evidence="2" type="ORF">C2L65_32585</name>
</gene>
<dbReference type="Pfam" id="PF20398">
    <property type="entry name" value="DUF6691"/>
    <property type="match status" value="1"/>
</dbReference>
<feature type="transmembrane region" description="Helical" evidence="1">
    <location>
        <begin position="49"/>
        <end position="68"/>
    </location>
</feature>
<accession>A0A2I8F083</accession>
<evidence type="ECO:0000313" key="2">
    <source>
        <dbReference type="EMBL" id="AUT64424.1"/>
    </source>
</evidence>